<feature type="coiled-coil region" evidence="1">
    <location>
        <begin position="116"/>
        <end position="143"/>
    </location>
</feature>
<dbReference type="Proteomes" id="UP000179807">
    <property type="component" value="Unassembled WGS sequence"/>
</dbReference>
<gene>
    <name evidence="2" type="ORF">TRFO_33432</name>
</gene>
<keyword evidence="1" id="KW-0175">Coiled coil</keyword>
<dbReference type="AlphaFoldDB" id="A0A1J4JMT9"/>
<dbReference type="EMBL" id="MLAK01000976">
    <property type="protein sequence ID" value="OHT00010.1"/>
    <property type="molecule type" value="Genomic_DNA"/>
</dbReference>
<accession>A0A1J4JMT9</accession>
<dbReference type="RefSeq" id="XP_068353146.1">
    <property type="nucleotide sequence ID" value="XM_068509070.1"/>
</dbReference>
<reference evidence="2" key="1">
    <citation type="submission" date="2016-10" db="EMBL/GenBank/DDBJ databases">
        <authorList>
            <person name="Benchimol M."/>
            <person name="Almeida L.G."/>
            <person name="Vasconcelos A.T."/>
            <person name="Perreira-Neves A."/>
            <person name="Rosa I.A."/>
            <person name="Tasca T."/>
            <person name="Bogo M.R."/>
            <person name="de Souza W."/>
        </authorList>
    </citation>
    <scope>NUCLEOTIDE SEQUENCE [LARGE SCALE GENOMIC DNA]</scope>
    <source>
        <strain evidence="2">K</strain>
    </source>
</reference>
<organism evidence="2 3">
    <name type="scientific">Tritrichomonas foetus</name>
    <dbReference type="NCBI Taxonomy" id="1144522"/>
    <lineage>
        <taxon>Eukaryota</taxon>
        <taxon>Metamonada</taxon>
        <taxon>Parabasalia</taxon>
        <taxon>Tritrichomonadida</taxon>
        <taxon>Tritrichomonadidae</taxon>
        <taxon>Tritrichomonas</taxon>
    </lineage>
</organism>
<name>A0A1J4JMT9_9EUKA</name>
<dbReference type="GeneID" id="94843774"/>
<dbReference type="VEuPathDB" id="TrichDB:TRFO_33432"/>
<proteinExistence type="predicted"/>
<protein>
    <submittedName>
        <fullName evidence="2">Uncharacterized protein</fullName>
    </submittedName>
</protein>
<evidence type="ECO:0000256" key="1">
    <source>
        <dbReference type="SAM" id="Coils"/>
    </source>
</evidence>
<comment type="caution">
    <text evidence="2">The sequence shown here is derived from an EMBL/GenBank/DDBJ whole genome shotgun (WGS) entry which is preliminary data.</text>
</comment>
<keyword evidence="3" id="KW-1185">Reference proteome</keyword>
<evidence type="ECO:0000313" key="3">
    <source>
        <dbReference type="Proteomes" id="UP000179807"/>
    </source>
</evidence>
<evidence type="ECO:0000313" key="2">
    <source>
        <dbReference type="EMBL" id="OHT00010.1"/>
    </source>
</evidence>
<sequence>MTRLINTQMEDIILASIIELYTNSSAEGKIKITNSLIASVEEALQIKLTERERKHIQNKLYKLSSNSAQVNPWLRPRLSLCPKTDKTLFKHFVATNAECIYCNLYKQQCSEKDMIISSLQQKIKGLEREIAQLTNLKTDKNVEKIEFTLGVLSEGLSYEQASCFLC</sequence>